<dbReference type="InterPro" id="IPR004843">
    <property type="entry name" value="Calcineurin-like_PHP"/>
</dbReference>
<reference evidence="2" key="1">
    <citation type="submission" date="2022-06" db="EMBL/GenBank/DDBJ databases">
        <title>Complete genome sequences of two strains of the flax pathogen Septoria linicola.</title>
        <authorList>
            <person name="Lapalu N."/>
            <person name="Simon A."/>
            <person name="Demenou B."/>
            <person name="Paumier D."/>
            <person name="Guillot M.-P."/>
            <person name="Gout L."/>
            <person name="Valade R."/>
        </authorList>
    </citation>
    <scope>NUCLEOTIDE SEQUENCE</scope>
    <source>
        <strain evidence="2">SE15195</strain>
    </source>
</reference>
<dbReference type="EMBL" id="CP099419">
    <property type="protein sequence ID" value="USW49619.1"/>
    <property type="molecule type" value="Genomic_DNA"/>
</dbReference>
<accession>A0A9Q9EH50</accession>
<dbReference type="Pfam" id="PF00149">
    <property type="entry name" value="Metallophos"/>
    <property type="match status" value="1"/>
</dbReference>
<dbReference type="PANTHER" id="PTHR12905:SF0">
    <property type="entry name" value="CALCINEURIN-LIKE PHOSPHOESTERASE DOMAIN-CONTAINING PROTEIN"/>
    <property type="match status" value="1"/>
</dbReference>
<evidence type="ECO:0000313" key="3">
    <source>
        <dbReference type="Proteomes" id="UP001056384"/>
    </source>
</evidence>
<keyword evidence="3" id="KW-1185">Reference proteome</keyword>
<dbReference type="CDD" id="cd07379">
    <property type="entry name" value="MPP_239FB"/>
    <property type="match status" value="1"/>
</dbReference>
<dbReference type="AlphaFoldDB" id="A0A9Q9EH50"/>
<dbReference type="Gene3D" id="3.60.21.10">
    <property type="match status" value="1"/>
</dbReference>
<feature type="domain" description="Calcineurin-like phosphoesterase" evidence="1">
    <location>
        <begin position="7"/>
        <end position="208"/>
    </location>
</feature>
<dbReference type="InterPro" id="IPR029052">
    <property type="entry name" value="Metallo-depent_PP-like"/>
</dbReference>
<proteinExistence type="predicted"/>
<dbReference type="OrthoDB" id="630188at2759"/>
<dbReference type="InterPro" id="IPR051693">
    <property type="entry name" value="UPF0046_metallophosphoest"/>
</dbReference>
<dbReference type="SUPFAM" id="SSF56300">
    <property type="entry name" value="Metallo-dependent phosphatases"/>
    <property type="match status" value="1"/>
</dbReference>
<dbReference type="GO" id="GO:0016787">
    <property type="term" value="F:hydrolase activity"/>
    <property type="evidence" value="ECO:0007669"/>
    <property type="project" value="InterPro"/>
</dbReference>
<dbReference type="PANTHER" id="PTHR12905">
    <property type="entry name" value="METALLOPHOSPHOESTERASE"/>
    <property type="match status" value="1"/>
</dbReference>
<sequence length="275" mass="30690">MGNTPVKFLVLSDTHNFDESADLCPLKHPMPAVDVVLHCGDLTSVGGASSYKKALRLLGSFDAQLKIVIAGNHDLDLDGHYWRAHLDGDDKLEDHDNAIALMTGSEARANNITYLTEGPHTFTLRSGKSFKIFVSPYTPEFNDWAFGYKRGETRWNIPDDVDIVMTHGPPFKVLDYSSVAKKHLGCETLLKEVERVKPLMHCFGHIHDGYGIAHHPLSWWSVEGDMAVAVSQAGTSKPRRELRIKRGESMLMVNAAVMNEDYQPKNAPWVIELPL</sequence>
<evidence type="ECO:0000313" key="2">
    <source>
        <dbReference type="EMBL" id="USW49619.1"/>
    </source>
</evidence>
<organism evidence="2 3">
    <name type="scientific">Septoria linicola</name>
    <dbReference type="NCBI Taxonomy" id="215465"/>
    <lineage>
        <taxon>Eukaryota</taxon>
        <taxon>Fungi</taxon>
        <taxon>Dikarya</taxon>
        <taxon>Ascomycota</taxon>
        <taxon>Pezizomycotina</taxon>
        <taxon>Dothideomycetes</taxon>
        <taxon>Dothideomycetidae</taxon>
        <taxon>Mycosphaerellales</taxon>
        <taxon>Mycosphaerellaceae</taxon>
        <taxon>Septoria</taxon>
    </lineage>
</organism>
<protein>
    <submittedName>
        <fullName evidence="2">Calcineurin-like phosphoesterase domain, ApaH type, metallo-dependent phosphatase</fullName>
    </submittedName>
</protein>
<evidence type="ECO:0000259" key="1">
    <source>
        <dbReference type="Pfam" id="PF00149"/>
    </source>
</evidence>
<dbReference type="Proteomes" id="UP001056384">
    <property type="component" value="Chromosome 2"/>
</dbReference>
<gene>
    <name evidence="2" type="ORF">Slin15195_G029380</name>
</gene>
<name>A0A9Q9EH50_9PEZI</name>